<dbReference type="PANTHER" id="PTHR11384">
    <property type="entry name" value="ATP-BINDING CASSETTE, SUB-FAMILY D MEMBER"/>
    <property type="match status" value="1"/>
</dbReference>
<dbReference type="GO" id="GO:0005778">
    <property type="term" value="C:peroxisomal membrane"/>
    <property type="evidence" value="ECO:0007669"/>
    <property type="project" value="TreeGrafter"/>
</dbReference>
<dbReference type="InterPro" id="IPR011527">
    <property type="entry name" value="ABC1_TM_dom"/>
</dbReference>
<evidence type="ECO:0000256" key="2">
    <source>
        <dbReference type="ARBA" id="ARBA00022692"/>
    </source>
</evidence>
<dbReference type="EMBL" id="CM035426">
    <property type="protein sequence ID" value="KAH7315984.1"/>
    <property type="molecule type" value="Genomic_DNA"/>
</dbReference>
<feature type="domain" description="ABC transmembrane type-1" evidence="5">
    <location>
        <begin position="91"/>
        <end position="359"/>
    </location>
</feature>
<reference evidence="6" key="1">
    <citation type="submission" date="2021-08" db="EMBL/GenBank/DDBJ databases">
        <title>WGS assembly of Ceratopteris richardii.</title>
        <authorList>
            <person name="Marchant D.B."/>
            <person name="Chen G."/>
            <person name="Jenkins J."/>
            <person name="Shu S."/>
            <person name="Leebens-Mack J."/>
            <person name="Grimwood J."/>
            <person name="Schmutz J."/>
            <person name="Soltis P."/>
            <person name="Soltis D."/>
            <person name="Chen Z.-H."/>
        </authorList>
    </citation>
    <scope>NUCLEOTIDE SEQUENCE</scope>
    <source>
        <strain evidence="6">Whitten #5841</strain>
        <tissue evidence="6">Leaf</tissue>
    </source>
</reference>
<evidence type="ECO:0000256" key="4">
    <source>
        <dbReference type="ARBA" id="ARBA00023136"/>
    </source>
</evidence>
<dbReference type="PANTHER" id="PTHR11384:SF67">
    <property type="entry name" value="ATP-BINDING CASSETTE SUB-FAMILY D MEMBER 1"/>
    <property type="match status" value="1"/>
</dbReference>
<dbReference type="GO" id="GO:0005324">
    <property type="term" value="F:long-chain fatty acid transmembrane transporter activity"/>
    <property type="evidence" value="ECO:0007669"/>
    <property type="project" value="TreeGrafter"/>
</dbReference>
<dbReference type="AlphaFoldDB" id="A0A8T2SEA1"/>
<keyword evidence="3" id="KW-1133">Transmembrane helix</keyword>
<dbReference type="GO" id="GO:0005524">
    <property type="term" value="F:ATP binding"/>
    <property type="evidence" value="ECO:0007669"/>
    <property type="project" value="InterPro"/>
</dbReference>
<keyword evidence="4" id="KW-0472">Membrane</keyword>
<keyword evidence="2" id="KW-0812">Transmembrane</keyword>
<dbReference type="GO" id="GO:0006635">
    <property type="term" value="P:fatty acid beta-oxidation"/>
    <property type="evidence" value="ECO:0007669"/>
    <property type="project" value="TreeGrafter"/>
</dbReference>
<accession>A0A8T2SEA1</accession>
<dbReference type="InterPro" id="IPR050835">
    <property type="entry name" value="ABC_transporter_sub-D"/>
</dbReference>
<organism evidence="6 7">
    <name type="scientific">Ceratopteris richardii</name>
    <name type="common">Triangle waterfern</name>
    <dbReference type="NCBI Taxonomy" id="49495"/>
    <lineage>
        <taxon>Eukaryota</taxon>
        <taxon>Viridiplantae</taxon>
        <taxon>Streptophyta</taxon>
        <taxon>Embryophyta</taxon>
        <taxon>Tracheophyta</taxon>
        <taxon>Polypodiopsida</taxon>
        <taxon>Polypodiidae</taxon>
        <taxon>Polypodiales</taxon>
        <taxon>Pteridineae</taxon>
        <taxon>Pteridaceae</taxon>
        <taxon>Parkerioideae</taxon>
        <taxon>Ceratopteris</taxon>
    </lineage>
</organism>
<keyword evidence="7" id="KW-1185">Reference proteome</keyword>
<proteinExistence type="predicted"/>
<sequence>MVERVVFGNFRREENMCQEGKGQVRSYTCEGDIFLFFGGAKEILGSALVFFSRSWLISGKGGRWDGGSSEGSFRRKEIAVDSIFVRRLTQILKICIPSFRSKETFQIFLQTWLLYSRTQLSDRIAFLEGKLGQAVVSKDWVEFTSSLLRFSQTAIPAAVVNSALKFLQTIISLSFQKRLTEYLHQYYLSDRVYYAAAVLGSLSNPDQRITEDVAKFSTSISDLYSNTFKPIFDIVLFTRSLARTIGYKGQLLLYGYFVLCSIFLRTVSPPLALMATQEASLSGNFRNAHQRKLLKIAYNDPPGGEIERMILNNHLYRMMQHSQLSAAQRFLQQWFLSIDGYLVKYTASVVGLCVFAAPFYFNSKNEGLLSTGEYIRAIRLMMNTSKAIGQLILLYKRVTSLAASTSRVSELLETVKCLRAGQDQKTSIARQKSNFMESNKNQLMPSLPKIILSDRIAFRNVSIYTPDNILLIQGMNSRG</sequence>
<dbReference type="GO" id="GO:0140359">
    <property type="term" value="F:ABC-type transporter activity"/>
    <property type="evidence" value="ECO:0007669"/>
    <property type="project" value="InterPro"/>
</dbReference>
<dbReference type="OrthoDB" id="422637at2759"/>
<dbReference type="GO" id="GO:0042760">
    <property type="term" value="P:very long-chain fatty acid catabolic process"/>
    <property type="evidence" value="ECO:0007669"/>
    <property type="project" value="TreeGrafter"/>
</dbReference>
<evidence type="ECO:0000256" key="3">
    <source>
        <dbReference type="ARBA" id="ARBA00022989"/>
    </source>
</evidence>
<name>A0A8T2SEA1_CERRI</name>
<evidence type="ECO:0000259" key="5">
    <source>
        <dbReference type="Pfam" id="PF06472"/>
    </source>
</evidence>
<protein>
    <recommendedName>
        <fullName evidence="5">ABC transmembrane type-1 domain-containing protein</fullName>
    </recommendedName>
</protein>
<dbReference type="GO" id="GO:0007031">
    <property type="term" value="P:peroxisome organization"/>
    <property type="evidence" value="ECO:0007669"/>
    <property type="project" value="TreeGrafter"/>
</dbReference>
<dbReference type="Proteomes" id="UP000825935">
    <property type="component" value="Chromosome 21"/>
</dbReference>
<dbReference type="Pfam" id="PF06472">
    <property type="entry name" value="ABC_membrane_2"/>
    <property type="match status" value="1"/>
</dbReference>
<evidence type="ECO:0000313" key="7">
    <source>
        <dbReference type="Proteomes" id="UP000825935"/>
    </source>
</evidence>
<evidence type="ECO:0000256" key="1">
    <source>
        <dbReference type="ARBA" id="ARBA00022448"/>
    </source>
</evidence>
<gene>
    <name evidence="6" type="ORF">KP509_21G072900</name>
</gene>
<keyword evidence="1" id="KW-0813">Transport</keyword>
<evidence type="ECO:0000313" key="6">
    <source>
        <dbReference type="EMBL" id="KAH7315984.1"/>
    </source>
</evidence>
<dbReference type="GO" id="GO:0015910">
    <property type="term" value="P:long-chain fatty acid import into peroxisome"/>
    <property type="evidence" value="ECO:0007669"/>
    <property type="project" value="TreeGrafter"/>
</dbReference>
<comment type="caution">
    <text evidence="6">The sequence shown here is derived from an EMBL/GenBank/DDBJ whole genome shotgun (WGS) entry which is preliminary data.</text>
</comment>